<gene>
    <name evidence="2" type="ORF">BDN71DRAFT_193689</name>
</gene>
<keyword evidence="3" id="KW-1185">Reference proteome</keyword>
<dbReference type="AlphaFoldDB" id="A0A9P6D445"/>
<evidence type="ECO:0000313" key="3">
    <source>
        <dbReference type="Proteomes" id="UP000807025"/>
    </source>
</evidence>
<comment type="caution">
    <text evidence="2">The sequence shown here is derived from an EMBL/GenBank/DDBJ whole genome shotgun (WGS) entry which is preliminary data.</text>
</comment>
<keyword evidence="1" id="KW-0812">Transmembrane</keyword>
<organism evidence="2 3">
    <name type="scientific">Pleurotus eryngii</name>
    <name type="common">Boletus of the steppes</name>
    <dbReference type="NCBI Taxonomy" id="5323"/>
    <lineage>
        <taxon>Eukaryota</taxon>
        <taxon>Fungi</taxon>
        <taxon>Dikarya</taxon>
        <taxon>Basidiomycota</taxon>
        <taxon>Agaricomycotina</taxon>
        <taxon>Agaricomycetes</taxon>
        <taxon>Agaricomycetidae</taxon>
        <taxon>Agaricales</taxon>
        <taxon>Pleurotineae</taxon>
        <taxon>Pleurotaceae</taxon>
        <taxon>Pleurotus</taxon>
    </lineage>
</organism>
<sequence>MLAWVCFLRTTVHVRILFTVFPKLTICVVLSVIQTEVERDRFKPPITVTAGALICDFKNSELEWEIRRELRHNSNFVYTHP</sequence>
<proteinExistence type="predicted"/>
<feature type="transmembrane region" description="Helical" evidence="1">
    <location>
        <begin position="12"/>
        <end position="33"/>
    </location>
</feature>
<evidence type="ECO:0000313" key="2">
    <source>
        <dbReference type="EMBL" id="KAF9490357.1"/>
    </source>
</evidence>
<dbReference type="Proteomes" id="UP000807025">
    <property type="component" value="Unassembled WGS sequence"/>
</dbReference>
<name>A0A9P6D445_PLEER</name>
<keyword evidence="1" id="KW-0472">Membrane</keyword>
<protein>
    <submittedName>
        <fullName evidence="2">Uncharacterized protein</fullName>
    </submittedName>
</protein>
<reference evidence="2" key="1">
    <citation type="submission" date="2020-11" db="EMBL/GenBank/DDBJ databases">
        <authorList>
            <consortium name="DOE Joint Genome Institute"/>
            <person name="Ahrendt S."/>
            <person name="Riley R."/>
            <person name="Andreopoulos W."/>
            <person name="Labutti K."/>
            <person name="Pangilinan J."/>
            <person name="Ruiz-Duenas F.J."/>
            <person name="Barrasa J.M."/>
            <person name="Sanchez-Garcia M."/>
            <person name="Camarero S."/>
            <person name="Miyauchi S."/>
            <person name="Serrano A."/>
            <person name="Linde D."/>
            <person name="Babiker R."/>
            <person name="Drula E."/>
            <person name="Ayuso-Fernandez I."/>
            <person name="Pacheco R."/>
            <person name="Padilla G."/>
            <person name="Ferreira P."/>
            <person name="Barriuso J."/>
            <person name="Kellner H."/>
            <person name="Castanera R."/>
            <person name="Alfaro M."/>
            <person name="Ramirez L."/>
            <person name="Pisabarro A.G."/>
            <person name="Kuo A."/>
            <person name="Tritt A."/>
            <person name="Lipzen A."/>
            <person name="He G."/>
            <person name="Yan M."/>
            <person name="Ng V."/>
            <person name="Cullen D."/>
            <person name="Martin F."/>
            <person name="Rosso M.-N."/>
            <person name="Henrissat B."/>
            <person name="Hibbett D."/>
            <person name="Martinez A.T."/>
            <person name="Grigoriev I.V."/>
        </authorList>
    </citation>
    <scope>NUCLEOTIDE SEQUENCE</scope>
    <source>
        <strain evidence="2">ATCC 90797</strain>
    </source>
</reference>
<dbReference type="EMBL" id="MU154643">
    <property type="protein sequence ID" value="KAF9490357.1"/>
    <property type="molecule type" value="Genomic_DNA"/>
</dbReference>
<keyword evidence="1" id="KW-1133">Transmembrane helix</keyword>
<evidence type="ECO:0000256" key="1">
    <source>
        <dbReference type="SAM" id="Phobius"/>
    </source>
</evidence>
<accession>A0A9P6D445</accession>